<dbReference type="AlphaFoldDB" id="A6GFA8"/>
<feature type="domain" description="DNA methylase N-4/N-6" evidence="8">
    <location>
        <begin position="54"/>
        <end position="292"/>
    </location>
</feature>
<dbReference type="EMBL" id="ABCS01000091">
    <property type="protein sequence ID" value="EDM75449.1"/>
    <property type="molecule type" value="Genomic_DNA"/>
</dbReference>
<evidence type="ECO:0000313" key="9">
    <source>
        <dbReference type="EMBL" id="EDM75449.1"/>
    </source>
</evidence>
<protein>
    <recommendedName>
        <fullName evidence="2">site-specific DNA-methyltransferase (adenine-specific)</fullName>
        <ecNumber evidence="2">2.1.1.72</ecNumber>
    </recommendedName>
</protein>
<evidence type="ECO:0000313" key="10">
    <source>
        <dbReference type="Proteomes" id="UP000005801"/>
    </source>
</evidence>
<evidence type="ECO:0000256" key="7">
    <source>
        <dbReference type="SAM" id="MobiDB-lite"/>
    </source>
</evidence>
<dbReference type="InterPro" id="IPR029063">
    <property type="entry name" value="SAM-dependent_MTases_sf"/>
</dbReference>
<evidence type="ECO:0000256" key="5">
    <source>
        <dbReference type="ARBA" id="ARBA00022691"/>
    </source>
</evidence>
<dbReference type="GO" id="GO:0009007">
    <property type="term" value="F:site-specific DNA-methyltransferase (adenine-specific) activity"/>
    <property type="evidence" value="ECO:0007669"/>
    <property type="project" value="UniProtKB-EC"/>
</dbReference>
<dbReference type="PANTHER" id="PTHR13370:SF3">
    <property type="entry name" value="TRNA (GUANINE(10)-N2)-METHYLTRANSFERASE HOMOLOG"/>
    <property type="match status" value="1"/>
</dbReference>
<sequence length="324" mass="36376">MEVVASAQPAGPVEEATPAEVSAPTEEAAPAPRVEIFEGNNLELLAAQPDGSFDLIYIDPPFNTGRRQSRTRTRMVGDAEGDRRGFGGKRYRTIKVGTRSFSDSFDDFLEFLEPRLVEAHRLLAPTGSFFLHIDYREAHYCKVLLDDIFGRASFMNELIWAYDYGARSKKRWSSKHDTIFWYARDPKNYTFEFEAMDRIPYMAPGLVSAEKAARGKTPTDVWWHTIVPTKGKERTGYPTQKPLGILERIVKVHSRPGDRVLDFFAGSGTTGEACAKLGRNCTLIDANPEAIAVMRRRLEFANPRIVEAERPSEQAIAAPDDKPS</sequence>
<evidence type="ECO:0000256" key="3">
    <source>
        <dbReference type="ARBA" id="ARBA00022603"/>
    </source>
</evidence>
<dbReference type="PROSITE" id="PS00092">
    <property type="entry name" value="N6_MTASE"/>
    <property type="match status" value="1"/>
</dbReference>
<comment type="catalytic activity">
    <reaction evidence="6">
        <text>a 2'-deoxyadenosine in DNA + S-adenosyl-L-methionine = an N(6)-methyl-2'-deoxyadenosine in DNA + S-adenosyl-L-homocysteine + H(+)</text>
        <dbReference type="Rhea" id="RHEA:15197"/>
        <dbReference type="Rhea" id="RHEA-COMP:12418"/>
        <dbReference type="Rhea" id="RHEA-COMP:12419"/>
        <dbReference type="ChEBI" id="CHEBI:15378"/>
        <dbReference type="ChEBI" id="CHEBI:57856"/>
        <dbReference type="ChEBI" id="CHEBI:59789"/>
        <dbReference type="ChEBI" id="CHEBI:90615"/>
        <dbReference type="ChEBI" id="CHEBI:90616"/>
        <dbReference type="EC" id="2.1.1.72"/>
    </reaction>
</comment>
<keyword evidence="4" id="KW-0808">Transferase</keyword>
<evidence type="ECO:0000259" key="8">
    <source>
        <dbReference type="Pfam" id="PF01555"/>
    </source>
</evidence>
<dbReference type="GO" id="GO:0008170">
    <property type="term" value="F:N-methyltransferase activity"/>
    <property type="evidence" value="ECO:0007669"/>
    <property type="project" value="InterPro"/>
</dbReference>
<dbReference type="STRING" id="391625.PPSIR1_14575"/>
<evidence type="ECO:0000256" key="2">
    <source>
        <dbReference type="ARBA" id="ARBA00011900"/>
    </source>
</evidence>
<dbReference type="GO" id="GO:0003677">
    <property type="term" value="F:DNA binding"/>
    <property type="evidence" value="ECO:0007669"/>
    <property type="project" value="InterPro"/>
</dbReference>
<dbReference type="GO" id="GO:0032259">
    <property type="term" value="P:methylation"/>
    <property type="evidence" value="ECO:0007669"/>
    <property type="project" value="UniProtKB-KW"/>
</dbReference>
<dbReference type="Proteomes" id="UP000005801">
    <property type="component" value="Unassembled WGS sequence"/>
</dbReference>
<dbReference type="PRINTS" id="PR00506">
    <property type="entry name" value="D21N6MTFRASE"/>
</dbReference>
<comment type="similarity">
    <text evidence="1">Belongs to the N(4)/N(6)-methyltransferase family.</text>
</comment>
<gene>
    <name evidence="9" type="ORF">PPSIR1_14575</name>
</gene>
<accession>A6GFA8</accession>
<dbReference type="InterPro" id="IPR002295">
    <property type="entry name" value="N4/N6-MTase_EcoPI_Mod-like"/>
</dbReference>
<organism evidence="9 10">
    <name type="scientific">Plesiocystis pacifica SIR-1</name>
    <dbReference type="NCBI Taxonomy" id="391625"/>
    <lineage>
        <taxon>Bacteria</taxon>
        <taxon>Pseudomonadati</taxon>
        <taxon>Myxococcota</taxon>
        <taxon>Polyangia</taxon>
        <taxon>Nannocystales</taxon>
        <taxon>Nannocystaceae</taxon>
        <taxon>Plesiocystis</taxon>
    </lineage>
</organism>
<reference evidence="9 10" key="1">
    <citation type="submission" date="2007-06" db="EMBL/GenBank/DDBJ databases">
        <authorList>
            <person name="Shimkets L."/>
            <person name="Ferriera S."/>
            <person name="Johnson J."/>
            <person name="Kravitz S."/>
            <person name="Beeson K."/>
            <person name="Sutton G."/>
            <person name="Rogers Y.-H."/>
            <person name="Friedman R."/>
            <person name="Frazier M."/>
            <person name="Venter J.C."/>
        </authorList>
    </citation>
    <scope>NUCLEOTIDE SEQUENCE [LARGE SCALE GENOMIC DNA]</scope>
    <source>
        <strain evidence="9 10">SIR-1</strain>
    </source>
</reference>
<dbReference type="InterPro" id="IPR002941">
    <property type="entry name" value="DNA_methylase_N4/N6"/>
</dbReference>
<dbReference type="eggNOG" id="COG2189">
    <property type="taxonomic scope" value="Bacteria"/>
</dbReference>
<dbReference type="InterPro" id="IPR002052">
    <property type="entry name" value="DNA_methylase_N6_adenine_CS"/>
</dbReference>
<keyword evidence="5" id="KW-0949">S-adenosyl-L-methionine</keyword>
<dbReference type="Pfam" id="PF01555">
    <property type="entry name" value="N6_N4_Mtase"/>
    <property type="match status" value="1"/>
</dbReference>
<dbReference type="Gene3D" id="3.40.50.150">
    <property type="entry name" value="Vaccinia Virus protein VP39"/>
    <property type="match status" value="1"/>
</dbReference>
<dbReference type="SUPFAM" id="SSF53335">
    <property type="entry name" value="S-adenosyl-L-methionine-dependent methyltransferases"/>
    <property type="match status" value="1"/>
</dbReference>
<feature type="region of interest" description="Disordered" evidence="7">
    <location>
        <begin position="1"/>
        <end position="29"/>
    </location>
</feature>
<proteinExistence type="inferred from homology"/>
<dbReference type="PANTHER" id="PTHR13370">
    <property type="entry name" value="RNA METHYLASE-RELATED"/>
    <property type="match status" value="1"/>
</dbReference>
<dbReference type="EC" id="2.1.1.72" evidence="2"/>
<evidence type="ECO:0000256" key="4">
    <source>
        <dbReference type="ARBA" id="ARBA00022679"/>
    </source>
</evidence>
<keyword evidence="10" id="KW-1185">Reference proteome</keyword>
<dbReference type="GO" id="GO:0005737">
    <property type="term" value="C:cytoplasm"/>
    <property type="evidence" value="ECO:0007669"/>
    <property type="project" value="TreeGrafter"/>
</dbReference>
<comment type="caution">
    <text evidence="9">The sequence shown here is derived from an EMBL/GenBank/DDBJ whole genome shotgun (WGS) entry which is preliminary data.</text>
</comment>
<name>A6GFA8_9BACT</name>
<evidence type="ECO:0000256" key="6">
    <source>
        <dbReference type="ARBA" id="ARBA00047942"/>
    </source>
</evidence>
<keyword evidence="3 9" id="KW-0489">Methyltransferase</keyword>
<evidence type="ECO:0000256" key="1">
    <source>
        <dbReference type="ARBA" id="ARBA00006594"/>
    </source>
</evidence>